<dbReference type="AlphaFoldDB" id="A0AA38XPT7"/>
<evidence type="ECO:0000256" key="3">
    <source>
        <dbReference type="ARBA" id="ARBA00023015"/>
    </source>
</evidence>
<evidence type="ECO:0000313" key="9">
    <source>
        <dbReference type="Proteomes" id="UP001172681"/>
    </source>
</evidence>
<name>A0AA38XPT7_9EURO</name>
<feature type="region of interest" description="Disordered" evidence="7">
    <location>
        <begin position="535"/>
        <end position="587"/>
    </location>
</feature>
<evidence type="ECO:0000256" key="7">
    <source>
        <dbReference type="SAM" id="MobiDB-lite"/>
    </source>
</evidence>
<keyword evidence="4" id="KW-0238">DNA-binding</keyword>
<sequence length="717" mass="79765">MSTIPFKIPGSQSDRQLLHYYCCQASWNLSTYSNTTLWTELILQRSYHEPVVRNALIALSSLHRDYLCGDLVVSDHHLNSHGSPRIAPPVKTMSIIGKCHRQLRTYLSRDDASPEIALICSLIFYTFESLLGDSQKAIWHLDRGLTLLKQSQTDRKFEVGDDGSSTMMESLTTMFNNLDIQASAFDDRRDLMVNLVSDSEVQGKVDLVPDEFQDVAHAERILTKLQNWTLHHVITHVQHKGRSSDEMPLEVLRERIVLGLQFERYATALADLVASKEVGEDIVMSSSSSKADDIQSKTETLLLCKVHFHCYRYLLRENLPVALPAEDTVSFSQSQPSPSPSPSSPSSLPDMTSSEDLDMALESFKSLLSVSTASSTTGQGPGSRSSDGPGERIYTLSTHLIGTLYFLSLKATNPKTLSMALDLFSHPRIRDTRDGLWDSHTAWFVVRNLLKLRDNGGAAAKTKAKNVAFVQPRESTDREVLRDMMKFQDMSAAKRVPMMQSRTVTVGLKDHNPNPNNDTLLLLPPYFPVVATATDRTSNNTTSTNSNSTSSHQSTTTTTTPTPPPTSTSFQSSTTISPLTDNNDKNDKNSLLVLDTFRQTWPPVSNCPSRPQTVRSSLGHSTSTAISFHTPSPFSTCHDDDHDRPFLPNDTIPRRHPNVQSRSEYDNEYVYGPPQPTSHAARLENVGFGIIDAEGGLNEAARKVWSRVRELDLSLTI</sequence>
<organism evidence="8 9">
    <name type="scientific">Knufia peltigerae</name>
    <dbReference type="NCBI Taxonomy" id="1002370"/>
    <lineage>
        <taxon>Eukaryota</taxon>
        <taxon>Fungi</taxon>
        <taxon>Dikarya</taxon>
        <taxon>Ascomycota</taxon>
        <taxon>Pezizomycotina</taxon>
        <taxon>Eurotiomycetes</taxon>
        <taxon>Chaetothyriomycetidae</taxon>
        <taxon>Chaetothyriales</taxon>
        <taxon>Trichomeriaceae</taxon>
        <taxon>Knufia</taxon>
    </lineage>
</organism>
<evidence type="ECO:0000256" key="5">
    <source>
        <dbReference type="ARBA" id="ARBA00023163"/>
    </source>
</evidence>
<keyword evidence="9" id="KW-1185">Reference proteome</keyword>
<dbReference type="PANTHER" id="PTHR36206:SF4">
    <property type="entry name" value="HYPOTHETICAL CONSERVED PROTEIN (EUROFUNG)-RELATED"/>
    <property type="match status" value="1"/>
</dbReference>
<evidence type="ECO:0000313" key="8">
    <source>
        <dbReference type="EMBL" id="KAJ9617377.1"/>
    </source>
</evidence>
<evidence type="ECO:0000256" key="2">
    <source>
        <dbReference type="ARBA" id="ARBA00022833"/>
    </source>
</evidence>
<feature type="region of interest" description="Disordered" evidence="7">
    <location>
        <begin position="330"/>
        <end position="352"/>
    </location>
</feature>
<protein>
    <submittedName>
        <fullName evidence="8">Uncharacterized protein</fullName>
    </submittedName>
</protein>
<keyword evidence="2" id="KW-0862">Zinc</keyword>
<dbReference type="InterPro" id="IPR052360">
    <property type="entry name" value="Transcr_Regulatory_Proteins"/>
</dbReference>
<keyword evidence="1" id="KW-0479">Metal-binding</keyword>
<keyword evidence="3" id="KW-0805">Transcription regulation</keyword>
<keyword evidence="6" id="KW-0539">Nucleus</keyword>
<dbReference type="Pfam" id="PF11951">
    <property type="entry name" value="Fungal_trans_2"/>
    <property type="match status" value="1"/>
</dbReference>
<proteinExistence type="predicted"/>
<comment type="caution">
    <text evidence="8">The sequence shown here is derived from an EMBL/GenBank/DDBJ whole genome shotgun (WGS) entry which is preliminary data.</text>
</comment>
<feature type="region of interest" description="Disordered" evidence="7">
    <location>
        <begin position="600"/>
        <end position="625"/>
    </location>
</feature>
<evidence type="ECO:0000256" key="4">
    <source>
        <dbReference type="ARBA" id="ARBA00023125"/>
    </source>
</evidence>
<feature type="compositionally biased region" description="Low complexity" evidence="7">
    <location>
        <begin position="567"/>
        <end position="581"/>
    </location>
</feature>
<dbReference type="InterPro" id="IPR021858">
    <property type="entry name" value="Fun_TF"/>
</dbReference>
<dbReference type="GO" id="GO:0046872">
    <property type="term" value="F:metal ion binding"/>
    <property type="evidence" value="ECO:0007669"/>
    <property type="project" value="UniProtKB-KW"/>
</dbReference>
<dbReference type="PANTHER" id="PTHR36206">
    <property type="entry name" value="ASPERCRYPTIN BIOSYNTHESIS CLUSTER-SPECIFIC TRANSCRIPTION REGULATOR ATNN-RELATED"/>
    <property type="match status" value="1"/>
</dbReference>
<dbReference type="EMBL" id="JAPDRN010000164">
    <property type="protein sequence ID" value="KAJ9617377.1"/>
    <property type="molecule type" value="Genomic_DNA"/>
</dbReference>
<reference evidence="8" key="1">
    <citation type="submission" date="2022-10" db="EMBL/GenBank/DDBJ databases">
        <title>Culturing micro-colonial fungi from biological soil crusts in the Mojave desert and describing Neophaeococcomyces mojavensis, and introducing the new genera and species Taxawa tesnikishii.</title>
        <authorList>
            <person name="Kurbessoian T."/>
            <person name="Stajich J.E."/>
        </authorList>
    </citation>
    <scope>NUCLEOTIDE SEQUENCE</scope>
    <source>
        <strain evidence="8">TK_35</strain>
    </source>
</reference>
<keyword evidence="5" id="KW-0804">Transcription</keyword>
<feature type="region of interest" description="Disordered" evidence="7">
    <location>
        <begin position="371"/>
        <end position="391"/>
    </location>
</feature>
<evidence type="ECO:0000256" key="6">
    <source>
        <dbReference type="ARBA" id="ARBA00023242"/>
    </source>
</evidence>
<accession>A0AA38XPT7</accession>
<dbReference type="GO" id="GO:0003677">
    <property type="term" value="F:DNA binding"/>
    <property type="evidence" value="ECO:0007669"/>
    <property type="project" value="UniProtKB-KW"/>
</dbReference>
<evidence type="ECO:0000256" key="1">
    <source>
        <dbReference type="ARBA" id="ARBA00022723"/>
    </source>
</evidence>
<gene>
    <name evidence="8" type="ORF">H2204_013843</name>
</gene>
<feature type="compositionally biased region" description="Low complexity" evidence="7">
    <location>
        <begin position="537"/>
        <end position="560"/>
    </location>
</feature>
<dbReference type="Proteomes" id="UP001172681">
    <property type="component" value="Unassembled WGS sequence"/>
</dbReference>